<dbReference type="Proteomes" id="UP001156664">
    <property type="component" value="Unassembled WGS sequence"/>
</dbReference>
<gene>
    <name evidence="9" type="ORF">GCM10007875_01070</name>
</gene>
<dbReference type="Pfam" id="PF14521">
    <property type="entry name" value="Aspzincin_M35"/>
    <property type="match status" value="1"/>
</dbReference>
<dbReference type="EMBL" id="BSOJ01000002">
    <property type="protein sequence ID" value="GLR25020.1"/>
    <property type="molecule type" value="Genomic_DNA"/>
</dbReference>
<evidence type="ECO:0000256" key="5">
    <source>
        <dbReference type="ARBA" id="ARBA00022801"/>
    </source>
</evidence>
<comment type="similarity">
    <text evidence="2">Belongs to the peptidase M35 family.</text>
</comment>
<dbReference type="SUPFAM" id="SSF55486">
    <property type="entry name" value="Metalloproteases ('zincins'), catalytic domain"/>
    <property type="match status" value="1"/>
</dbReference>
<organism evidence="9 10">
    <name type="scientific">Limnobacter litoralis</name>
    <dbReference type="NCBI Taxonomy" id="481366"/>
    <lineage>
        <taxon>Bacteria</taxon>
        <taxon>Pseudomonadati</taxon>
        <taxon>Pseudomonadota</taxon>
        <taxon>Betaproteobacteria</taxon>
        <taxon>Burkholderiales</taxon>
        <taxon>Burkholderiaceae</taxon>
        <taxon>Limnobacter</taxon>
    </lineage>
</organism>
<keyword evidence="10" id="KW-1185">Reference proteome</keyword>
<dbReference type="InterPro" id="IPR034108">
    <property type="entry name" value="Pept_M35-like_proteobacteria"/>
</dbReference>
<keyword evidence="5" id="KW-0378">Hydrolase</keyword>
<feature type="domain" description="Lysine-specific metallo-endopeptidase" evidence="8">
    <location>
        <begin position="68"/>
        <end position="221"/>
    </location>
</feature>
<dbReference type="Gene3D" id="3.40.390.10">
    <property type="entry name" value="Collagenase (Catalytic Domain)"/>
    <property type="match status" value="1"/>
</dbReference>
<dbReference type="InterPro" id="IPR029463">
    <property type="entry name" value="Lys_MEP"/>
</dbReference>
<evidence type="ECO:0000256" key="6">
    <source>
        <dbReference type="ARBA" id="ARBA00022833"/>
    </source>
</evidence>
<keyword evidence="7" id="KW-0482">Metalloprotease</keyword>
<dbReference type="SMART" id="SM01351">
    <property type="entry name" value="Aspzincin_M35"/>
    <property type="match status" value="1"/>
</dbReference>
<sequence length="223" mass="25055">MRVALHGHKTACGATLIAVTGSFEQAFKADNDKEASTQEPPHGFSDSEKKQIHEALQAQKKLLEAKLSELKRWSESDQKKFILAFGDDSELSRLKIKRRLDRMLTLNSKTGVGQFKKANNKDTPDIDPSSLYAYVHPDDVKKHSIYLGDAFWRAPLQGEDSKAGTLTHEMSHFEDIGDTADYFTSYKQGTSIYGMEASHALAKAKPELAMKHADSFEYWVEDQ</sequence>
<dbReference type="InterPro" id="IPR050414">
    <property type="entry name" value="Fungal_M35_metalloproteases"/>
</dbReference>
<evidence type="ECO:0000256" key="7">
    <source>
        <dbReference type="ARBA" id="ARBA00023049"/>
    </source>
</evidence>
<keyword evidence="6" id="KW-0862">Zinc</keyword>
<comment type="cofactor">
    <cofactor evidence="1">
        <name>Zn(2+)</name>
        <dbReference type="ChEBI" id="CHEBI:29105"/>
    </cofactor>
</comment>
<evidence type="ECO:0000259" key="8">
    <source>
        <dbReference type="SMART" id="SM01351"/>
    </source>
</evidence>
<evidence type="ECO:0000256" key="1">
    <source>
        <dbReference type="ARBA" id="ARBA00001947"/>
    </source>
</evidence>
<protein>
    <recommendedName>
        <fullName evidence="8">Lysine-specific metallo-endopeptidase domain-containing protein</fullName>
    </recommendedName>
</protein>
<dbReference type="CDD" id="cd11007">
    <property type="entry name" value="M35_like_1"/>
    <property type="match status" value="1"/>
</dbReference>
<evidence type="ECO:0000256" key="3">
    <source>
        <dbReference type="ARBA" id="ARBA00022670"/>
    </source>
</evidence>
<keyword evidence="4" id="KW-0479">Metal-binding</keyword>
<proteinExistence type="inferred from homology"/>
<evidence type="ECO:0000313" key="10">
    <source>
        <dbReference type="Proteomes" id="UP001156664"/>
    </source>
</evidence>
<dbReference type="PANTHER" id="PTHR37016:SF3">
    <property type="entry name" value="NEUTRAL PROTEASE 2-RELATED"/>
    <property type="match status" value="1"/>
</dbReference>
<accession>A0ABQ5YNZ4</accession>
<dbReference type="RefSeq" id="WP_348534566.1">
    <property type="nucleotide sequence ID" value="NZ_BSOJ01000002.1"/>
</dbReference>
<evidence type="ECO:0000313" key="9">
    <source>
        <dbReference type="EMBL" id="GLR25020.1"/>
    </source>
</evidence>
<dbReference type="InterPro" id="IPR024079">
    <property type="entry name" value="MetalloPept_cat_dom_sf"/>
</dbReference>
<comment type="caution">
    <text evidence="9">The sequence shown here is derived from an EMBL/GenBank/DDBJ whole genome shotgun (WGS) entry which is preliminary data.</text>
</comment>
<evidence type="ECO:0000256" key="2">
    <source>
        <dbReference type="ARBA" id="ARBA00010279"/>
    </source>
</evidence>
<evidence type="ECO:0000256" key="4">
    <source>
        <dbReference type="ARBA" id="ARBA00022723"/>
    </source>
</evidence>
<reference evidence="10" key="1">
    <citation type="journal article" date="2019" name="Int. J. Syst. Evol. Microbiol.">
        <title>The Global Catalogue of Microorganisms (GCM) 10K type strain sequencing project: providing services to taxonomists for standard genome sequencing and annotation.</title>
        <authorList>
            <consortium name="The Broad Institute Genomics Platform"/>
            <consortium name="The Broad Institute Genome Sequencing Center for Infectious Disease"/>
            <person name="Wu L."/>
            <person name="Ma J."/>
        </authorList>
    </citation>
    <scope>NUCLEOTIDE SEQUENCE [LARGE SCALE GENOMIC DNA]</scope>
    <source>
        <strain evidence="10">NBRC 105857</strain>
    </source>
</reference>
<name>A0ABQ5YNZ4_9BURK</name>
<dbReference type="PANTHER" id="PTHR37016">
    <property type="match status" value="1"/>
</dbReference>
<keyword evidence="3" id="KW-0645">Protease</keyword>